<dbReference type="EMBL" id="CABPSQ010000008">
    <property type="protein sequence ID" value="VVE71661.1"/>
    <property type="molecule type" value="Genomic_DNA"/>
</dbReference>
<feature type="transmembrane region" description="Helical" evidence="1">
    <location>
        <begin position="21"/>
        <end position="41"/>
    </location>
</feature>
<sequence length="248" mass="26968">MQNQKAAKVIVQCAKVGLASGLFGAMLTVTFFVGGSSITSIDVGTAGILRAALLAGATGVGAYLFILQRRLAGEGDTTSRRVISARRVPRKAVTCLVALLMLSTLCVVLDRATKRRLQTYLASTTASSSETEVLRAMGIGHSDQLPGMYLWQGDEDSVGRRLDEIRRQEAQLFEQSIGFAIPFGTTAVLKSCARNLYERRLASLDVMVRLAGNRYGPDSLIESYMDARRVLHDQWAKCYKIANNLSAD</sequence>
<dbReference type="AlphaFoldDB" id="A0A5E5ADD5"/>
<reference evidence="2 3" key="1">
    <citation type="submission" date="2019-08" db="EMBL/GenBank/DDBJ databases">
        <authorList>
            <person name="Peeters C."/>
        </authorList>
    </citation>
    <scope>NUCLEOTIDE SEQUENCE [LARGE SCALE GENOMIC DNA]</scope>
    <source>
        <strain evidence="2 3">LMG 31118</strain>
    </source>
</reference>
<feature type="transmembrane region" description="Helical" evidence="1">
    <location>
        <begin position="88"/>
        <end position="110"/>
    </location>
</feature>
<evidence type="ECO:0000313" key="2">
    <source>
        <dbReference type="EMBL" id="VVE71661.1"/>
    </source>
</evidence>
<feature type="transmembrane region" description="Helical" evidence="1">
    <location>
        <begin position="47"/>
        <end position="67"/>
    </location>
</feature>
<proteinExistence type="predicted"/>
<keyword evidence="3" id="KW-1185">Reference proteome</keyword>
<dbReference type="RefSeq" id="WP_150626736.1">
    <property type="nucleotide sequence ID" value="NZ_CABPSQ010000008.1"/>
</dbReference>
<keyword evidence="1" id="KW-0472">Membrane</keyword>
<evidence type="ECO:0000313" key="3">
    <source>
        <dbReference type="Proteomes" id="UP000414136"/>
    </source>
</evidence>
<keyword evidence="1" id="KW-1133">Transmembrane helix</keyword>
<name>A0A5E5ADD5_9BURK</name>
<protein>
    <submittedName>
        <fullName evidence="2">Uncharacterized protein</fullName>
    </submittedName>
</protein>
<accession>A0A5E5ADD5</accession>
<organism evidence="2 3">
    <name type="scientific">Pandoraea captiosa</name>
    <dbReference type="NCBI Taxonomy" id="2508302"/>
    <lineage>
        <taxon>Bacteria</taxon>
        <taxon>Pseudomonadati</taxon>
        <taxon>Pseudomonadota</taxon>
        <taxon>Betaproteobacteria</taxon>
        <taxon>Burkholderiales</taxon>
        <taxon>Burkholderiaceae</taxon>
        <taxon>Pandoraea</taxon>
    </lineage>
</organism>
<dbReference type="Proteomes" id="UP000414136">
    <property type="component" value="Unassembled WGS sequence"/>
</dbReference>
<gene>
    <name evidence="2" type="ORF">PCA31118_03939</name>
</gene>
<keyword evidence="1" id="KW-0812">Transmembrane</keyword>
<evidence type="ECO:0000256" key="1">
    <source>
        <dbReference type="SAM" id="Phobius"/>
    </source>
</evidence>